<feature type="compositionally biased region" description="Basic and acidic residues" evidence="1">
    <location>
        <begin position="218"/>
        <end position="229"/>
    </location>
</feature>
<dbReference type="Pfam" id="PF01609">
    <property type="entry name" value="DDE_Tnp_1"/>
    <property type="match status" value="1"/>
</dbReference>
<dbReference type="EMBL" id="CP141614">
    <property type="protein sequence ID" value="WRP14407.1"/>
    <property type="molecule type" value="Genomic_DNA"/>
</dbReference>
<gene>
    <name evidence="3" type="ORF">VLY81_13445</name>
</gene>
<evidence type="ECO:0000259" key="2">
    <source>
        <dbReference type="Pfam" id="PF01609"/>
    </source>
</evidence>
<feature type="region of interest" description="Disordered" evidence="1">
    <location>
        <begin position="176"/>
        <end position="229"/>
    </location>
</feature>
<dbReference type="RefSeq" id="WP_324668725.1">
    <property type="nucleotide sequence ID" value="NZ_CP141614.1"/>
</dbReference>
<evidence type="ECO:0000313" key="3">
    <source>
        <dbReference type="EMBL" id="WRP14407.1"/>
    </source>
</evidence>
<feature type="domain" description="Transposase IS4-like" evidence="2">
    <location>
        <begin position="226"/>
        <end position="393"/>
    </location>
</feature>
<sequence>MKPFKPYSPHQTYLLPPSPKDWLPPDHLVHFIDEAVDQLDLSAIFRAYEGEDRGQHWTLSEFRRRHLPALGELFVQTVHLAQKAGLVKLGQVALDGTKIKAYASKHAAMSYARMQQEEQRLREAIERCFAEVEATDRDEDRRFGDRRGDELPEHLKTVEKRREAIRRAMRALEEEARQKAAAEQAKRRAEAEAKGRRYRSRRDPAQARPSPKAQRNFTDPDSRIMKDPDGRFIQGYNAQAVVDTESQIIVAADLTNQAADAPHLIPMADQVEANTGRRPGEWLADAGYFDTDAIQTLQARGLRVLIPADKLRHRDRRTTQPPPDPPAPGASLREWMRYWLKMPEVLARYRKREQSVEPVFGQIKEARRLRQFLLRGLAKVRALWRLDCAVHNLLKLDRAGVRFRRRPLAPDVARHEARGEEWALAGAL</sequence>
<organism evidence="3 4">
    <name type="scientific">Geochorda subterranea</name>
    <dbReference type="NCBI Taxonomy" id="3109564"/>
    <lineage>
        <taxon>Bacteria</taxon>
        <taxon>Bacillati</taxon>
        <taxon>Bacillota</taxon>
        <taxon>Limnochordia</taxon>
        <taxon>Limnochordales</taxon>
        <taxon>Geochordaceae</taxon>
        <taxon>Geochorda</taxon>
    </lineage>
</organism>
<feature type="compositionally biased region" description="Basic and acidic residues" evidence="1">
    <location>
        <begin position="176"/>
        <end position="205"/>
    </location>
</feature>
<name>A0ABZ1BQL4_9FIRM</name>
<proteinExistence type="predicted"/>
<dbReference type="PANTHER" id="PTHR33408:SF2">
    <property type="entry name" value="TRANSPOSASE DDE DOMAIN-CONTAINING PROTEIN"/>
    <property type="match status" value="1"/>
</dbReference>
<dbReference type="PANTHER" id="PTHR33408">
    <property type="entry name" value="TRANSPOSASE"/>
    <property type="match status" value="1"/>
</dbReference>
<protein>
    <submittedName>
        <fullName evidence="3">Transposase</fullName>
    </submittedName>
</protein>
<evidence type="ECO:0000256" key="1">
    <source>
        <dbReference type="SAM" id="MobiDB-lite"/>
    </source>
</evidence>
<dbReference type="InterPro" id="IPR002559">
    <property type="entry name" value="Transposase_11"/>
</dbReference>
<reference evidence="4" key="1">
    <citation type="submission" date="2023-12" db="EMBL/GenBank/DDBJ databases">
        <title>Novel isolates from deep terrestrial aquifers shed light on the physiology and ecology of the class Limnochordia.</title>
        <authorList>
            <person name="Karnachuk O.V."/>
            <person name="Lukina A.P."/>
            <person name="Avakyan M.R."/>
            <person name="Kadnikov V."/>
            <person name="Begmatov S."/>
            <person name="Beletsky A.V."/>
            <person name="Mardanov A.V."/>
            <person name="Ravin N.V."/>
        </authorList>
    </citation>
    <scope>NUCLEOTIDE SEQUENCE [LARGE SCALE GENOMIC DNA]</scope>
    <source>
        <strain evidence="4">LN</strain>
    </source>
</reference>
<keyword evidence="4" id="KW-1185">Reference proteome</keyword>
<evidence type="ECO:0000313" key="4">
    <source>
        <dbReference type="Proteomes" id="UP001333102"/>
    </source>
</evidence>
<dbReference type="Proteomes" id="UP001333102">
    <property type="component" value="Chromosome"/>
</dbReference>
<accession>A0ABZ1BQL4</accession>